<reference evidence="4 5" key="1">
    <citation type="submission" date="2024-04" db="EMBL/GenBank/DDBJ databases">
        <title>Flavobacterium sp. DGU11 16S ribosomal RNA gene Genome sequencing and assembly.</title>
        <authorList>
            <person name="Park S."/>
        </authorList>
    </citation>
    <scope>NUCLEOTIDE SEQUENCE [LARGE SCALE GENOMIC DNA]</scope>
    <source>
        <strain evidence="4 5">DGU11</strain>
    </source>
</reference>
<protein>
    <submittedName>
        <fullName evidence="4">Conjugative transposon protein TraM</fullName>
    </submittedName>
</protein>
<dbReference type="Proteomes" id="UP001464555">
    <property type="component" value="Unassembled WGS sequence"/>
</dbReference>
<dbReference type="RefSeq" id="WP_341696197.1">
    <property type="nucleotide sequence ID" value="NZ_JBBYHR010000003.1"/>
</dbReference>
<feature type="region of interest" description="Disordered" evidence="1">
    <location>
        <begin position="121"/>
        <end position="141"/>
    </location>
</feature>
<keyword evidence="2" id="KW-1133">Transmembrane helix</keyword>
<dbReference type="NCBIfam" id="TIGR03779">
    <property type="entry name" value="Bac_Flav_CT_M"/>
    <property type="match status" value="1"/>
</dbReference>
<feature type="domain" description="Conjugative transposon TraM C-terminal" evidence="3">
    <location>
        <begin position="279"/>
        <end position="427"/>
    </location>
</feature>
<feature type="region of interest" description="Disordered" evidence="1">
    <location>
        <begin position="1"/>
        <end position="27"/>
    </location>
</feature>
<dbReference type="Pfam" id="PF12508">
    <property type="entry name" value="Transposon_TraM"/>
    <property type="match status" value="1"/>
</dbReference>
<evidence type="ECO:0000313" key="5">
    <source>
        <dbReference type="Proteomes" id="UP001464555"/>
    </source>
</evidence>
<proteinExistence type="predicted"/>
<dbReference type="InterPro" id="IPR022187">
    <property type="entry name" value="Conjug_transposon_TraM"/>
</dbReference>
<gene>
    <name evidence="4" type="primary">traM</name>
    <name evidence="4" type="ORF">AAEO56_06365</name>
</gene>
<dbReference type="InterPro" id="IPR055407">
    <property type="entry name" value="TraM_C"/>
</dbReference>
<evidence type="ECO:0000313" key="4">
    <source>
        <dbReference type="EMBL" id="MEL1243881.1"/>
    </source>
</evidence>
<evidence type="ECO:0000256" key="1">
    <source>
        <dbReference type="SAM" id="MobiDB-lite"/>
    </source>
</evidence>
<name>A0ABU9HV76_9FLAO</name>
<feature type="transmembrane region" description="Helical" evidence="2">
    <location>
        <begin position="35"/>
        <end position="52"/>
    </location>
</feature>
<feature type="compositionally biased region" description="Basic and acidic residues" evidence="1">
    <location>
        <begin position="1"/>
        <end position="12"/>
    </location>
</feature>
<keyword evidence="2" id="KW-0812">Transmembrane</keyword>
<comment type="caution">
    <text evidence="4">The sequence shown here is derived from an EMBL/GenBank/DDBJ whole genome shotgun (WGS) entry which is preliminary data.</text>
</comment>
<evidence type="ECO:0000259" key="3">
    <source>
        <dbReference type="Pfam" id="PF12508"/>
    </source>
</evidence>
<evidence type="ECO:0000256" key="2">
    <source>
        <dbReference type="SAM" id="Phobius"/>
    </source>
</evidence>
<dbReference type="EMBL" id="JBBYHR010000003">
    <property type="protein sequence ID" value="MEL1243881.1"/>
    <property type="molecule type" value="Genomic_DNA"/>
</dbReference>
<organism evidence="4 5">
    <name type="scientific">Flavobacterium arundinis</name>
    <dbReference type="NCBI Taxonomy" id="3139143"/>
    <lineage>
        <taxon>Bacteria</taxon>
        <taxon>Pseudomonadati</taxon>
        <taxon>Bacteroidota</taxon>
        <taxon>Flavobacteriia</taxon>
        <taxon>Flavobacteriales</taxon>
        <taxon>Flavobacteriaceae</taxon>
        <taxon>Flavobacterium</taxon>
    </lineage>
</organism>
<keyword evidence="2" id="KW-0472">Membrane</keyword>
<accession>A0ABU9HV76</accession>
<keyword evidence="5" id="KW-1185">Reference proteome</keyword>
<sequence>MKENNQEKDRSLESGQPARDGNRSRMNREKLKKPLVFAVMAILFIACLYLIFGGGSENEKTEAVTIGINDAVPQATEDALPADKGKAYEQEMFREKEKAKREALMTLSDYWHVDSTARATKEPDLMEEAPDAPTEGRAANPALGSYRNMQRSLSSFYRENPEQETLRKENEKLREQLGQESQPRNGTLDRLQLMEKSYQMAAKYFPGTAVAKDSIGNKAEQEDNHNYLEVLPAKQSVVSRLVQNVPDSLALQKLALVAKSNFHTAGKPAPMVQPANSLRACVHQSVKLTGEGSVQLRLLQPARLGGATLPAGFIVTATAKFQTSRLQLQVVSLEVNGRIIPVDLSAYDLDGQKGLNLPYAPEVTAVNGTLANMGNAAGSGFTINRNAGQQLTSDATRGLLQGISGYFSKRVKPQKANLNAGYQVFLVSKDK</sequence>